<name>A0A1E7L5D4_9ACTN</name>
<dbReference type="PANTHER" id="PTHR43032">
    <property type="entry name" value="PROTEIN-METHIONINE-SULFOXIDE REDUCTASE"/>
    <property type="match status" value="1"/>
</dbReference>
<feature type="compositionally biased region" description="Pro residues" evidence="1">
    <location>
        <begin position="1"/>
        <end position="11"/>
    </location>
</feature>
<dbReference type="PATRIC" id="fig|518642.10.peg.3106"/>
<protein>
    <submittedName>
        <fullName evidence="3">Oxidoreductase</fullName>
    </submittedName>
</protein>
<dbReference type="EMBL" id="LJGW01000228">
    <property type="protein sequence ID" value="OEV11368.1"/>
    <property type="molecule type" value="Genomic_DNA"/>
</dbReference>
<evidence type="ECO:0000313" key="4">
    <source>
        <dbReference type="Proteomes" id="UP000176005"/>
    </source>
</evidence>
<comment type="caution">
    <text evidence="3">The sequence shown here is derived from an EMBL/GenBank/DDBJ whole genome shotgun (WGS) entry which is preliminary data.</text>
</comment>
<dbReference type="Proteomes" id="UP000176005">
    <property type="component" value="Unassembled WGS sequence"/>
</dbReference>
<evidence type="ECO:0000256" key="1">
    <source>
        <dbReference type="SAM" id="MobiDB-lite"/>
    </source>
</evidence>
<dbReference type="InterPro" id="IPR036374">
    <property type="entry name" value="OxRdtase_Mopterin-bd_sf"/>
</dbReference>
<dbReference type="RefSeq" id="WP_070017037.1">
    <property type="nucleotide sequence ID" value="NZ_LJGW01000228.1"/>
</dbReference>
<evidence type="ECO:0000259" key="2">
    <source>
        <dbReference type="Pfam" id="PF00174"/>
    </source>
</evidence>
<feature type="domain" description="Oxidoreductase molybdopterin-binding" evidence="2">
    <location>
        <begin position="35"/>
        <end position="183"/>
    </location>
</feature>
<dbReference type="PANTHER" id="PTHR43032:SF4">
    <property type="entry name" value="OXIDOREDUCTASE MOLYBDOPTERIN-BINDING DOMAIN-CONTAINING PROTEIN"/>
    <property type="match status" value="1"/>
</dbReference>
<dbReference type="Pfam" id="PF00174">
    <property type="entry name" value="Oxidored_molyb"/>
    <property type="match status" value="1"/>
</dbReference>
<feature type="compositionally biased region" description="Low complexity" evidence="1">
    <location>
        <begin position="12"/>
        <end position="23"/>
    </location>
</feature>
<dbReference type="Gene3D" id="3.90.420.10">
    <property type="entry name" value="Oxidoreductase, molybdopterin-binding domain"/>
    <property type="match status" value="1"/>
</dbReference>
<feature type="region of interest" description="Disordered" evidence="1">
    <location>
        <begin position="1"/>
        <end position="28"/>
    </location>
</feature>
<dbReference type="InterPro" id="IPR000572">
    <property type="entry name" value="OxRdtase_Mopterin-bd_dom"/>
</dbReference>
<gene>
    <name evidence="3" type="ORF">AN218_13185</name>
</gene>
<reference evidence="3 4" key="1">
    <citation type="journal article" date="2016" name="Front. Microbiol.">
        <title>Comparative Genomics Analysis of Streptomyces Species Reveals Their Adaptation to the Marine Environment and Their Diversity at the Genomic Level.</title>
        <authorList>
            <person name="Tian X."/>
            <person name="Zhang Z."/>
            <person name="Yang T."/>
            <person name="Chen M."/>
            <person name="Li J."/>
            <person name="Chen F."/>
            <person name="Yang J."/>
            <person name="Li W."/>
            <person name="Zhang B."/>
            <person name="Zhang Z."/>
            <person name="Wu J."/>
            <person name="Zhang C."/>
            <person name="Long L."/>
            <person name="Xiao J."/>
        </authorList>
    </citation>
    <scope>NUCLEOTIDE SEQUENCE [LARGE SCALE GENOMIC DNA]</scope>
    <source>
        <strain evidence="3 4">SCSIO 10429</strain>
    </source>
</reference>
<proteinExistence type="predicted"/>
<accession>A0A1E7L5D4</accession>
<dbReference type="AlphaFoldDB" id="A0A1E7L5D4"/>
<dbReference type="SUPFAM" id="SSF56524">
    <property type="entry name" value="Oxidoreductase molybdopterin-binding domain"/>
    <property type="match status" value="1"/>
</dbReference>
<organism evidence="3 4">
    <name type="scientific">Streptomyces nanshensis</name>
    <dbReference type="NCBI Taxonomy" id="518642"/>
    <lineage>
        <taxon>Bacteria</taxon>
        <taxon>Bacillati</taxon>
        <taxon>Actinomycetota</taxon>
        <taxon>Actinomycetes</taxon>
        <taxon>Kitasatosporales</taxon>
        <taxon>Streptomycetaceae</taxon>
        <taxon>Streptomyces</taxon>
    </lineage>
</organism>
<sequence length="212" mass="23829">MAGDRPSPPATTPGTPRRLPPGQRRVRGWPVSHYGPVPKFRPDRWNLRIHGATASGEESLWSFDDLPDLPHVTVVADLHCATGITSTDHEWFGVPATVLLELVPPAPEVTHVMAWAEYGFGANLRLADFAAERTLLATHHDGELLTAEHGFPLRLVVPHLFGYKSPKWLRGIEYMTADRRGFWEERGYHNLADPWKEQRYSHQEQPGDGPPL</sequence>
<evidence type="ECO:0000313" key="3">
    <source>
        <dbReference type="EMBL" id="OEV11368.1"/>
    </source>
</evidence>
<keyword evidence="4" id="KW-1185">Reference proteome</keyword>